<dbReference type="HAMAP" id="MF_02238">
    <property type="entry name" value="DSD"/>
    <property type="match status" value="1"/>
</dbReference>
<dbReference type="SUPFAM" id="SSF51658">
    <property type="entry name" value="Xylose isomerase-like"/>
    <property type="match status" value="1"/>
</dbReference>
<comment type="catalytic activity">
    <reaction evidence="2">
        <text>3-dehydroshikimate = 3,4-dihydroxybenzoate + H2O</text>
        <dbReference type="Rhea" id="RHEA:24848"/>
        <dbReference type="ChEBI" id="CHEBI:15377"/>
        <dbReference type="ChEBI" id="CHEBI:16630"/>
        <dbReference type="ChEBI" id="CHEBI:36241"/>
        <dbReference type="EC" id="4.2.1.118"/>
    </reaction>
</comment>
<comment type="similarity">
    <text evidence="2">Belongs to the bacterial two-domain DSD family.</text>
</comment>
<dbReference type="SUPFAM" id="SSF54593">
    <property type="entry name" value="Glyoxalase/Bleomycin resistance protein/Dihydroxybiphenyl dioxygenase"/>
    <property type="match status" value="1"/>
</dbReference>
<dbReference type="PANTHER" id="PTHR12110:SF21">
    <property type="entry name" value="XYLOSE ISOMERASE-LIKE TIM BARREL DOMAIN-CONTAINING PROTEIN"/>
    <property type="match status" value="1"/>
</dbReference>
<dbReference type="EMBL" id="RBRE01000070">
    <property type="protein sequence ID" value="RMQ43198.1"/>
    <property type="molecule type" value="Genomic_DNA"/>
</dbReference>
<name>A0A3M4LNX4_PSECI</name>
<dbReference type="GO" id="GO:0046565">
    <property type="term" value="F:3-dehydroshikimate dehydratase activity"/>
    <property type="evidence" value="ECO:0007669"/>
    <property type="project" value="UniProtKB-UniRule"/>
</dbReference>
<dbReference type="CDD" id="cd08342">
    <property type="entry name" value="HPPD_N_like"/>
    <property type="match status" value="1"/>
</dbReference>
<keyword evidence="2" id="KW-0456">Lyase</keyword>
<evidence type="ECO:0000259" key="4">
    <source>
        <dbReference type="PROSITE" id="PS51819"/>
    </source>
</evidence>
<feature type="binding site" evidence="2">
    <location>
        <position position="260"/>
    </location>
    <ligand>
        <name>a divalent metal cation</name>
        <dbReference type="ChEBI" id="CHEBI:60240"/>
        <note>catalytic</note>
    </ligand>
</feature>
<dbReference type="InterPro" id="IPR050009">
    <property type="entry name" value="QuiC"/>
</dbReference>
<feature type="binding site" evidence="2">
    <location>
        <position position="234"/>
    </location>
    <ligand>
        <name>a divalent metal cation</name>
        <dbReference type="ChEBI" id="CHEBI:60240"/>
        <note>catalytic</note>
    </ligand>
</feature>
<evidence type="ECO:0000313" key="6">
    <source>
        <dbReference type="Proteomes" id="UP000277236"/>
    </source>
</evidence>
<dbReference type="GO" id="GO:0051213">
    <property type="term" value="F:dioxygenase activity"/>
    <property type="evidence" value="ECO:0007669"/>
    <property type="project" value="UniProtKB-KW"/>
</dbReference>
<dbReference type="AlphaFoldDB" id="A0A3M4LNX4"/>
<gene>
    <name evidence="5" type="ORF">ALQ04_05060</name>
</gene>
<feature type="binding site" evidence="2">
    <location>
        <position position="308"/>
    </location>
    <ligand>
        <name>a divalent metal cation</name>
        <dbReference type="ChEBI" id="CHEBI:60240"/>
        <note>catalytic</note>
    </ligand>
</feature>
<comment type="caution">
    <text evidence="5">The sequence shown here is derived from an EMBL/GenBank/DDBJ whole genome shotgun (WGS) entry which is preliminary data.</text>
</comment>
<feature type="binding site" evidence="2">
    <location>
        <position position="590"/>
    </location>
    <ligand>
        <name>Mg(2+)</name>
        <dbReference type="ChEBI" id="CHEBI:18420"/>
    </ligand>
</feature>
<keyword evidence="5" id="KW-0560">Oxidoreductase</keyword>
<keyword evidence="1 2" id="KW-0479">Metal-binding</keyword>
<dbReference type="CDD" id="cd07250">
    <property type="entry name" value="HPPD_C_like"/>
    <property type="match status" value="1"/>
</dbReference>
<dbReference type="GO" id="GO:0046872">
    <property type="term" value="F:metal ion binding"/>
    <property type="evidence" value="ECO:0007669"/>
    <property type="project" value="UniProtKB-UniRule"/>
</dbReference>
<comment type="function">
    <text evidence="2">Catalyzes the conversion of 3-dehydroshikimate to protocatechuate (3,4-dihydroxybenzoate), a common intermediate of quinate and shikimate degradation pathways.</text>
</comment>
<feature type="binding site" evidence="2">
    <location>
        <position position="512"/>
    </location>
    <ligand>
        <name>Mg(2+)</name>
        <dbReference type="ChEBI" id="CHEBI:18420"/>
    </ligand>
</feature>
<keyword evidence="5" id="KW-0223">Dioxygenase</keyword>
<feature type="coiled-coil region" evidence="3">
    <location>
        <begin position="133"/>
        <end position="160"/>
    </location>
</feature>
<organism evidence="5 6">
    <name type="scientific">Pseudomonas cichorii</name>
    <dbReference type="NCBI Taxonomy" id="36746"/>
    <lineage>
        <taxon>Bacteria</taxon>
        <taxon>Pseudomonadati</taxon>
        <taxon>Pseudomonadota</taxon>
        <taxon>Gammaproteobacteria</taxon>
        <taxon>Pseudomonadales</taxon>
        <taxon>Pseudomonadaceae</taxon>
        <taxon>Pseudomonas</taxon>
    </lineage>
</organism>
<proteinExistence type="inferred from homology"/>
<dbReference type="Gene3D" id="3.20.20.150">
    <property type="entry name" value="Divalent-metal-dependent TIM barrel enzymes"/>
    <property type="match status" value="1"/>
</dbReference>
<accession>A0A3M4LNX4</accession>
<comment type="pathway">
    <text evidence="2">Aromatic compound metabolism; 3,4-dihydroxybenzoate biosynthesis.</text>
</comment>
<evidence type="ECO:0000256" key="3">
    <source>
        <dbReference type="SAM" id="Coils"/>
    </source>
</evidence>
<feature type="binding site" evidence="2">
    <location>
        <position position="203"/>
    </location>
    <ligand>
        <name>a divalent metal cation</name>
        <dbReference type="ChEBI" id="CHEBI:60240"/>
        <note>catalytic</note>
    </ligand>
</feature>
<dbReference type="Pfam" id="PF14696">
    <property type="entry name" value="Glyoxalase_5"/>
    <property type="match status" value="1"/>
</dbReference>
<dbReference type="Gene3D" id="3.10.180.10">
    <property type="entry name" value="2,3-Dihydroxybiphenyl 1,2-Dioxygenase, domain 1"/>
    <property type="match status" value="2"/>
</dbReference>
<dbReference type="InterPro" id="IPR013022">
    <property type="entry name" value="Xyl_isomerase-like_TIM-brl"/>
</dbReference>
<feature type="domain" description="VOC" evidence="4">
    <location>
        <begin position="509"/>
        <end position="659"/>
    </location>
</feature>
<feature type="binding site" evidence="2">
    <location>
        <position position="668"/>
    </location>
    <ligand>
        <name>Mg(2+)</name>
        <dbReference type="ChEBI" id="CHEBI:18420"/>
    </ligand>
</feature>
<dbReference type="Pfam" id="PF01261">
    <property type="entry name" value="AP_endonuc_2"/>
    <property type="match status" value="1"/>
</dbReference>
<dbReference type="Proteomes" id="UP000277236">
    <property type="component" value="Unassembled WGS sequence"/>
</dbReference>
<dbReference type="GO" id="GO:0046279">
    <property type="term" value="P:3,4-dihydroxybenzoate biosynthetic process"/>
    <property type="evidence" value="ECO:0007669"/>
    <property type="project" value="UniProtKB-UniRule"/>
</dbReference>
<dbReference type="InterPro" id="IPR037523">
    <property type="entry name" value="VOC_core"/>
</dbReference>
<reference evidence="5 6" key="1">
    <citation type="submission" date="2018-08" db="EMBL/GenBank/DDBJ databases">
        <title>Recombination of ecologically and evolutionarily significant loci maintains genetic cohesion in the Pseudomonas syringae species complex.</title>
        <authorList>
            <person name="Dillon M."/>
            <person name="Thakur S."/>
            <person name="Almeida R.N.D."/>
            <person name="Weir B.S."/>
            <person name="Guttman D.S."/>
        </authorList>
    </citation>
    <scope>NUCLEOTIDE SEQUENCE [LARGE SCALE GENOMIC DNA]</scope>
    <source>
        <strain evidence="5 6">ICMP 3353</strain>
    </source>
</reference>
<dbReference type="PROSITE" id="PS51819">
    <property type="entry name" value="VOC"/>
    <property type="match status" value="2"/>
</dbReference>
<sequence>MSRTASIEEYGFCSIIERKTNRFVHFLLIWHFDREILYSHPSMKPSQAMNAVLYQSRPQEAVFSQELPSMQRSIATVSLSGTLPEKLEAVAAAGFDGVEIFENDLLYYDGSPRNVRQICADLGIAITLFQPFRDFEGCRRDRLQRNVDRAERKFDLMQELGTDLVLVCSNAAADSVGDENILLDDLSLLAERAGARNLRVGYEALAWGRHVNTWQQVWNLVRQVDHPALGVLLDSFHTLSLKGDPSAIAQIPGDKIFFVQMADAPILAMDVLEWSRHFRCFPGQGEFDLPGFLAPILRSGYTGPLSLEVFNDGFRAAPTRANAADGLRSLLYLEEKTRQLLAREAQPVASEILFNPPPASTYNGVEFLEFAVDETQGARLSGWLERLGFARLGQHRSKAVSLLGQGDIKIVLNAEPYSFAHSFFEAHGPSLCATALRVDDGNRALERARDFKGQPYRGLVGPNEREIPSVRAPDGSLIYLVETAEPGQSIYDIDFVVDPQTKGLGGLQRIDHMAMALPADSLDSWVLFYKSLLDFEADDEVVLPDPYGLVKSRALRSRCSSIRLPLNISENRNTAISHALSSYRGSGVHHIAFSCEDIFAEVRRAKEAGVPLLDIPLNYYDDLAARFDFDDEFLSELAYYNVLYDRDAQGGELFHVYTDAFDGRFFFEILQRKDGYVGYGAANVPVRLAAMAKARNVAARQARL</sequence>
<dbReference type="InterPro" id="IPR041735">
    <property type="entry name" value="4OHPhenylPyrv_dOase_C"/>
</dbReference>
<dbReference type="InterPro" id="IPR050312">
    <property type="entry name" value="IolE/XylAMocC-like"/>
</dbReference>
<feature type="domain" description="VOC" evidence="4">
    <location>
        <begin position="364"/>
        <end position="483"/>
    </location>
</feature>
<comment type="cofactor">
    <cofactor evidence="2">
        <name>a divalent metal cation</name>
        <dbReference type="ChEBI" id="CHEBI:60240"/>
    </cofactor>
</comment>
<dbReference type="UniPathway" id="UPA00088"/>
<keyword evidence="3" id="KW-0175">Coiled coil</keyword>
<evidence type="ECO:0000256" key="1">
    <source>
        <dbReference type="ARBA" id="ARBA00022723"/>
    </source>
</evidence>
<dbReference type="InterPro" id="IPR036237">
    <property type="entry name" value="Xyl_isomerase-like_sf"/>
</dbReference>
<dbReference type="InterPro" id="IPR004360">
    <property type="entry name" value="Glyas_Fos-R_dOase_dom"/>
</dbReference>
<dbReference type="InterPro" id="IPR041736">
    <property type="entry name" value="4OHPhenylPyrv_dOase_N"/>
</dbReference>
<evidence type="ECO:0000256" key="2">
    <source>
        <dbReference type="HAMAP-Rule" id="MF_02238"/>
    </source>
</evidence>
<evidence type="ECO:0000313" key="5">
    <source>
        <dbReference type="EMBL" id="RMQ43198.1"/>
    </source>
</evidence>
<dbReference type="NCBIfam" id="NF042435">
    <property type="entry name" value="DhshikDhtase_QuiC"/>
    <property type="match status" value="1"/>
</dbReference>
<dbReference type="InterPro" id="IPR029068">
    <property type="entry name" value="Glyas_Bleomycin-R_OHBP_Dase"/>
</dbReference>
<protein>
    <recommendedName>
        <fullName evidence="2">3-dehydroshikimate dehydratase</fullName>
        <shortName evidence="2">DSD</shortName>
        <ecNumber evidence="2">4.2.1.118</ecNumber>
    </recommendedName>
</protein>
<dbReference type="Pfam" id="PF00903">
    <property type="entry name" value="Glyoxalase"/>
    <property type="match status" value="1"/>
</dbReference>
<keyword evidence="5" id="KW-0670">Pyruvate</keyword>
<dbReference type="InterPro" id="IPR043700">
    <property type="entry name" value="DSD"/>
</dbReference>
<dbReference type="EC" id="4.2.1.118" evidence="2"/>
<dbReference type="PANTHER" id="PTHR12110">
    <property type="entry name" value="HYDROXYPYRUVATE ISOMERASE"/>
    <property type="match status" value="1"/>
</dbReference>